<name>A0ABX1RRG2_9PSEU</name>
<dbReference type="CDD" id="cd03789">
    <property type="entry name" value="GT9_LPS_heptosyltransferase"/>
    <property type="match status" value="1"/>
</dbReference>
<organism evidence="3 4">
    <name type="scientific">Pseudonocardia xinjiangensis</name>
    <dbReference type="NCBI Taxonomy" id="75289"/>
    <lineage>
        <taxon>Bacteria</taxon>
        <taxon>Bacillati</taxon>
        <taxon>Actinomycetota</taxon>
        <taxon>Actinomycetes</taxon>
        <taxon>Pseudonocardiales</taxon>
        <taxon>Pseudonocardiaceae</taxon>
        <taxon>Pseudonocardia</taxon>
    </lineage>
</organism>
<sequence length="381" mass="39540">MVVDHAVPGPVRRIVVLRCNALGDYLMVTPALAALRTRYPEAELTLLGAPWHARFLTGRPGPVDRVLVLPQVDGLAGQPAGVPPGSELPGFLAAARDDAYDLAVQLHGGGGVSNPLVRALGARRSIGLRADGAPPLDDTVPYRYYQPEADRFLEVVRLAGADGPADYPLLAVSAAERDAAAALLPGDGPWVALHAGATDARRRWPAERFAAVADAVNTAGARPVLVGAGADAAASEAVVAAASTPVTDLTGRTGLGTLAAVLRRCAVVVANDSGPLHLARAVGTATVGLYWCGNAINAAAPTRTRHRPLLSWTLHCPECGADCSTAGHPHRPGEGCEHRPSFLGQIPVREVQEEVSDLITRVSTPTWTTTVPAPGATSTPR</sequence>
<keyword evidence="4" id="KW-1185">Reference proteome</keyword>
<dbReference type="Gene3D" id="3.40.50.2000">
    <property type="entry name" value="Glycogen Phosphorylase B"/>
    <property type="match status" value="2"/>
</dbReference>
<dbReference type="Pfam" id="PF01075">
    <property type="entry name" value="Glyco_transf_9"/>
    <property type="match status" value="1"/>
</dbReference>
<proteinExistence type="predicted"/>
<evidence type="ECO:0000313" key="4">
    <source>
        <dbReference type="Proteomes" id="UP001296706"/>
    </source>
</evidence>
<dbReference type="EMBL" id="JAAXKY010000174">
    <property type="protein sequence ID" value="NMH81833.1"/>
    <property type="molecule type" value="Genomic_DNA"/>
</dbReference>
<gene>
    <name evidence="3" type="ORF">HF577_32675</name>
</gene>
<dbReference type="InterPro" id="IPR002201">
    <property type="entry name" value="Glyco_trans_9"/>
</dbReference>
<dbReference type="SUPFAM" id="SSF53756">
    <property type="entry name" value="UDP-Glycosyltransferase/glycogen phosphorylase"/>
    <property type="match status" value="1"/>
</dbReference>
<evidence type="ECO:0000313" key="3">
    <source>
        <dbReference type="EMBL" id="NMH81833.1"/>
    </source>
</evidence>
<accession>A0ABX1RRG2</accession>
<reference evidence="3 4" key="1">
    <citation type="submission" date="2020-04" db="EMBL/GenBank/DDBJ databases">
        <authorList>
            <person name="Klaysubun C."/>
            <person name="Duangmal K."/>
            <person name="Lipun K."/>
        </authorList>
    </citation>
    <scope>NUCLEOTIDE SEQUENCE [LARGE SCALE GENOMIC DNA]</scope>
    <source>
        <strain evidence="3 4">JCM 11839</strain>
    </source>
</reference>
<evidence type="ECO:0000256" key="2">
    <source>
        <dbReference type="ARBA" id="ARBA00022679"/>
    </source>
</evidence>
<dbReference type="Proteomes" id="UP001296706">
    <property type="component" value="Unassembled WGS sequence"/>
</dbReference>
<keyword evidence="1" id="KW-0328">Glycosyltransferase</keyword>
<dbReference type="PANTHER" id="PTHR30160">
    <property type="entry name" value="TETRAACYLDISACCHARIDE 4'-KINASE-RELATED"/>
    <property type="match status" value="1"/>
</dbReference>
<comment type="caution">
    <text evidence="3">The sequence shown here is derived from an EMBL/GenBank/DDBJ whole genome shotgun (WGS) entry which is preliminary data.</text>
</comment>
<evidence type="ECO:0000256" key="1">
    <source>
        <dbReference type="ARBA" id="ARBA00022676"/>
    </source>
</evidence>
<dbReference type="InterPro" id="IPR051199">
    <property type="entry name" value="LPS_LOS_Heptosyltrfase"/>
</dbReference>
<keyword evidence="2" id="KW-0808">Transferase</keyword>
<dbReference type="RefSeq" id="WP_169399860.1">
    <property type="nucleotide sequence ID" value="NZ_BAAAJH010000009.1"/>
</dbReference>
<protein>
    <submittedName>
        <fullName evidence="3">Glycosyltransferase family 9 protein</fullName>
    </submittedName>
</protein>